<keyword evidence="2" id="KW-1185">Reference proteome</keyword>
<sequence>MLSEQPQIHNFRASVVSVLRTILDCYAKPEHLRIPKFFCHWRIFILGRNLPEQHVRLFHLCCLDFYIEAVNQVTVCFPFNNRTIMSLEILDPAKISAFPYITSLASLFSGVMKQDEIQQLDTEWRLLRNTAIGCGNSNMDTFEELWINVRKNHNGDSKQMCPLLSKLIGCLLSIPHSSATVDQVFLSVNLMKTKTNNRLSSKTICGLLHTNGLVSKSQCYFFDVGEGWAK</sequence>
<accession>A0ABQ9HT92</accession>
<gene>
    <name evidence="1" type="ORF">PR048_013667</name>
</gene>
<comment type="caution">
    <text evidence="1">The sequence shown here is derived from an EMBL/GenBank/DDBJ whole genome shotgun (WGS) entry which is preliminary data.</text>
</comment>
<dbReference type="EMBL" id="JARBHB010000004">
    <property type="protein sequence ID" value="KAJ8887452.1"/>
    <property type="molecule type" value="Genomic_DNA"/>
</dbReference>
<protein>
    <recommendedName>
        <fullName evidence="3">HAT C-terminal dimerisation domain-containing protein</fullName>
    </recommendedName>
</protein>
<proteinExistence type="predicted"/>
<organism evidence="1 2">
    <name type="scientific">Dryococelus australis</name>
    <dbReference type="NCBI Taxonomy" id="614101"/>
    <lineage>
        <taxon>Eukaryota</taxon>
        <taxon>Metazoa</taxon>
        <taxon>Ecdysozoa</taxon>
        <taxon>Arthropoda</taxon>
        <taxon>Hexapoda</taxon>
        <taxon>Insecta</taxon>
        <taxon>Pterygota</taxon>
        <taxon>Neoptera</taxon>
        <taxon>Polyneoptera</taxon>
        <taxon>Phasmatodea</taxon>
        <taxon>Verophasmatodea</taxon>
        <taxon>Anareolatae</taxon>
        <taxon>Phasmatidae</taxon>
        <taxon>Eurycanthinae</taxon>
        <taxon>Dryococelus</taxon>
    </lineage>
</organism>
<evidence type="ECO:0008006" key="3">
    <source>
        <dbReference type="Google" id="ProtNLM"/>
    </source>
</evidence>
<reference evidence="1 2" key="1">
    <citation type="submission" date="2023-02" db="EMBL/GenBank/DDBJ databases">
        <title>LHISI_Scaffold_Assembly.</title>
        <authorList>
            <person name="Stuart O.P."/>
            <person name="Cleave R."/>
            <person name="Magrath M.J.L."/>
            <person name="Mikheyev A.S."/>
        </authorList>
    </citation>
    <scope>NUCLEOTIDE SEQUENCE [LARGE SCALE GENOMIC DNA]</scope>
    <source>
        <strain evidence="1">Daus_M_001</strain>
        <tissue evidence="1">Leg muscle</tissue>
    </source>
</reference>
<evidence type="ECO:0000313" key="1">
    <source>
        <dbReference type="EMBL" id="KAJ8887452.1"/>
    </source>
</evidence>
<name>A0ABQ9HT92_9NEOP</name>
<evidence type="ECO:0000313" key="2">
    <source>
        <dbReference type="Proteomes" id="UP001159363"/>
    </source>
</evidence>
<dbReference type="Proteomes" id="UP001159363">
    <property type="component" value="Chromosome X"/>
</dbReference>